<gene>
    <name evidence="1" type="ORF">Arub01_05970</name>
</gene>
<proteinExistence type="predicted"/>
<accession>A0A9W6PSQ0</accession>
<organism evidence="1 2">
    <name type="scientific">Actinomadura rubrobrunea</name>
    <dbReference type="NCBI Taxonomy" id="115335"/>
    <lineage>
        <taxon>Bacteria</taxon>
        <taxon>Bacillati</taxon>
        <taxon>Actinomycetota</taxon>
        <taxon>Actinomycetes</taxon>
        <taxon>Streptosporangiales</taxon>
        <taxon>Thermomonosporaceae</taxon>
        <taxon>Actinomadura</taxon>
    </lineage>
</organism>
<reference evidence="1" key="1">
    <citation type="submission" date="2023-02" db="EMBL/GenBank/DDBJ databases">
        <title>Actinomadura rubrobrunea NBRC 14622.</title>
        <authorList>
            <person name="Ichikawa N."/>
            <person name="Sato H."/>
            <person name="Tonouchi N."/>
        </authorList>
    </citation>
    <scope>NUCLEOTIDE SEQUENCE</scope>
    <source>
        <strain evidence="1">NBRC 14622</strain>
    </source>
</reference>
<comment type="caution">
    <text evidence="1">The sequence shown here is derived from an EMBL/GenBank/DDBJ whole genome shotgun (WGS) entry which is preliminary data.</text>
</comment>
<sequence>MLDGGLKQLWRRHQFASGELSLAPDLGVVRGRADGLINTGGEKVVACEVAVVPPRHLVVRDVACSRRF</sequence>
<dbReference type="RefSeq" id="WP_067916527.1">
    <property type="nucleotide sequence ID" value="NZ_BSRZ01000001.1"/>
</dbReference>
<dbReference type="EMBL" id="BSRZ01000001">
    <property type="protein sequence ID" value="GLW62353.1"/>
    <property type="molecule type" value="Genomic_DNA"/>
</dbReference>
<dbReference type="AlphaFoldDB" id="A0A9W6PSQ0"/>
<protein>
    <submittedName>
        <fullName evidence="1">Uncharacterized protein</fullName>
    </submittedName>
</protein>
<dbReference type="Proteomes" id="UP001165124">
    <property type="component" value="Unassembled WGS sequence"/>
</dbReference>
<name>A0A9W6PSQ0_9ACTN</name>
<evidence type="ECO:0000313" key="1">
    <source>
        <dbReference type="EMBL" id="GLW62353.1"/>
    </source>
</evidence>
<evidence type="ECO:0000313" key="2">
    <source>
        <dbReference type="Proteomes" id="UP001165124"/>
    </source>
</evidence>
<keyword evidence="2" id="KW-1185">Reference proteome</keyword>